<dbReference type="EMBL" id="CP139558">
    <property type="protein sequence ID" value="WPU92497.1"/>
    <property type="molecule type" value="Genomic_DNA"/>
</dbReference>
<dbReference type="Proteomes" id="UP001324380">
    <property type="component" value="Chromosome"/>
</dbReference>
<keyword evidence="2" id="KW-1185">Reference proteome</keyword>
<reference evidence="1 2" key="1">
    <citation type="submission" date="2023-11" db="EMBL/GenBank/DDBJ databases">
        <title>Analysis of the Genomes of Mucilaginibacter gossypii cycad 4 and M. sabulilitoris SNA2: microbes with the potential for plant growth promotion.</title>
        <authorList>
            <person name="Hirsch A.M."/>
            <person name="Humm E."/>
            <person name="Rubbi M."/>
            <person name="Del Vecchio G."/>
            <person name="Ha S.M."/>
            <person name="Pellegrini M."/>
            <person name="Gunsalus R.P."/>
        </authorList>
    </citation>
    <scope>NUCLEOTIDE SEQUENCE [LARGE SCALE GENOMIC DNA]</scope>
    <source>
        <strain evidence="1 2">SNA2</strain>
    </source>
</reference>
<proteinExistence type="predicted"/>
<name>A0ABZ0TJ98_9SPHI</name>
<protein>
    <submittedName>
        <fullName evidence="1">Uncharacterized protein</fullName>
    </submittedName>
</protein>
<accession>A0ABZ0TJ98</accession>
<organism evidence="1 2">
    <name type="scientific">Mucilaginibacter sabulilitoris</name>
    <dbReference type="NCBI Taxonomy" id="1173583"/>
    <lineage>
        <taxon>Bacteria</taxon>
        <taxon>Pseudomonadati</taxon>
        <taxon>Bacteroidota</taxon>
        <taxon>Sphingobacteriia</taxon>
        <taxon>Sphingobacteriales</taxon>
        <taxon>Sphingobacteriaceae</taxon>
        <taxon>Mucilaginibacter</taxon>
    </lineage>
</organism>
<gene>
    <name evidence="1" type="ORF">SNE25_24525</name>
</gene>
<evidence type="ECO:0000313" key="2">
    <source>
        <dbReference type="Proteomes" id="UP001324380"/>
    </source>
</evidence>
<sequence>MAEDVNVEFPTRPEKVGFMENITIVPIIPDNPKGELINFNYSRDFKVMGTLYSVPPLWNSRIVAGKLEGGDSLLNVTDTEVQSYEIEGTSQRKFTVHLNQFKRLSSVSCTISAVAWHDALEIFHDLVDPYLSMLSWKFHAPLVLSNVNGLDVETNYRYAKFIQPIPLISFSITSEACRTV</sequence>
<dbReference type="RefSeq" id="WP_321561659.1">
    <property type="nucleotide sequence ID" value="NZ_CP139558.1"/>
</dbReference>
<evidence type="ECO:0000313" key="1">
    <source>
        <dbReference type="EMBL" id="WPU92497.1"/>
    </source>
</evidence>